<feature type="transmembrane region" description="Helical" evidence="10">
    <location>
        <begin position="162"/>
        <end position="181"/>
    </location>
</feature>
<dbReference type="PANTHER" id="PTHR12428">
    <property type="entry name" value="OXA1"/>
    <property type="match status" value="1"/>
</dbReference>
<dbReference type="GO" id="GO:0015031">
    <property type="term" value="P:protein transport"/>
    <property type="evidence" value="ECO:0007669"/>
    <property type="project" value="UniProtKB-KW"/>
</dbReference>
<dbReference type="EMBL" id="MGHH01000014">
    <property type="protein sequence ID" value="OGM63956.1"/>
    <property type="molecule type" value="Genomic_DNA"/>
</dbReference>
<evidence type="ECO:0000256" key="7">
    <source>
        <dbReference type="ARBA" id="ARBA00023136"/>
    </source>
</evidence>
<evidence type="ECO:0000259" key="11">
    <source>
        <dbReference type="Pfam" id="PF02096"/>
    </source>
</evidence>
<protein>
    <recommendedName>
        <fullName evidence="11">Membrane insertase YidC/Oxa/ALB C-terminal domain-containing protein</fullName>
    </recommendedName>
</protein>
<feature type="domain" description="Membrane insertase YidC/Oxa/ALB C-terminal" evidence="11">
    <location>
        <begin position="28"/>
        <end position="252"/>
    </location>
</feature>
<accession>A0A1F8BIR3</accession>
<keyword evidence="2" id="KW-0813">Transport</keyword>
<dbReference type="PANTHER" id="PTHR12428:SF65">
    <property type="entry name" value="CYTOCHROME C OXIDASE ASSEMBLY PROTEIN COX18, MITOCHONDRIAL"/>
    <property type="match status" value="1"/>
</dbReference>
<proteinExistence type="inferred from homology"/>
<evidence type="ECO:0000256" key="9">
    <source>
        <dbReference type="RuleBase" id="RU003945"/>
    </source>
</evidence>
<dbReference type="InterPro" id="IPR028055">
    <property type="entry name" value="YidC/Oxa/ALB_C"/>
</dbReference>
<keyword evidence="5" id="KW-0653">Protein transport</keyword>
<evidence type="ECO:0000313" key="13">
    <source>
        <dbReference type="Proteomes" id="UP000176725"/>
    </source>
</evidence>
<sequence length="272" mass="31091">MNIFTVILLQPLANGLILFYRLLASNLGLAIIGFSLFLRFILNPLTAPYMKSMKRMKDLGPQLEKLKIRHKGDRVKFAQAQADLYKERGINPGAGCLPYLLQIVVLIAFFNVFTRVLSPDGNPALRFNELLYTPLKFEQDEVINTKFLYLDITKPDSFKLEFLPFSIPGPILILAALVQFVSAKVMTPYTKIEEKIAKKTKEATDDFQVAMQKSMVYTFPLFTLFIGLQFASGLALYWLVFSLTQAYQQVRMQGWGELTPWIEKTKLVKSER</sequence>
<feature type="transmembrane region" description="Helical" evidence="10">
    <location>
        <begin position="221"/>
        <end position="241"/>
    </location>
</feature>
<keyword evidence="6 10" id="KW-1133">Transmembrane helix</keyword>
<evidence type="ECO:0000313" key="12">
    <source>
        <dbReference type="EMBL" id="OGM63956.1"/>
    </source>
</evidence>
<feature type="transmembrane region" description="Helical" evidence="10">
    <location>
        <begin position="25"/>
        <end position="47"/>
    </location>
</feature>
<evidence type="ECO:0000256" key="1">
    <source>
        <dbReference type="ARBA" id="ARBA00004651"/>
    </source>
</evidence>
<dbReference type="Proteomes" id="UP000176725">
    <property type="component" value="Unassembled WGS sequence"/>
</dbReference>
<evidence type="ECO:0000256" key="4">
    <source>
        <dbReference type="ARBA" id="ARBA00022692"/>
    </source>
</evidence>
<evidence type="ECO:0000256" key="5">
    <source>
        <dbReference type="ARBA" id="ARBA00022927"/>
    </source>
</evidence>
<gene>
    <name evidence="12" type="ORF">A2893_00400</name>
</gene>
<name>A0A1F8BIR3_9BACT</name>
<dbReference type="CDD" id="cd20070">
    <property type="entry name" value="5TM_YidC_Alb3"/>
    <property type="match status" value="1"/>
</dbReference>
<dbReference type="NCBIfam" id="TIGR03592">
    <property type="entry name" value="yidC_oxa1_cterm"/>
    <property type="match status" value="1"/>
</dbReference>
<dbReference type="AlphaFoldDB" id="A0A1F8BIR3"/>
<evidence type="ECO:0000256" key="3">
    <source>
        <dbReference type="ARBA" id="ARBA00022475"/>
    </source>
</evidence>
<evidence type="ECO:0000256" key="6">
    <source>
        <dbReference type="ARBA" id="ARBA00022989"/>
    </source>
</evidence>
<reference evidence="12 13" key="1">
    <citation type="journal article" date="2016" name="Nat. Commun.">
        <title>Thousands of microbial genomes shed light on interconnected biogeochemical processes in an aquifer system.</title>
        <authorList>
            <person name="Anantharaman K."/>
            <person name="Brown C.T."/>
            <person name="Hug L.A."/>
            <person name="Sharon I."/>
            <person name="Castelle C.J."/>
            <person name="Probst A.J."/>
            <person name="Thomas B.C."/>
            <person name="Singh A."/>
            <person name="Wilkins M.J."/>
            <person name="Karaoz U."/>
            <person name="Brodie E.L."/>
            <person name="Williams K.H."/>
            <person name="Hubbard S.S."/>
            <person name="Banfield J.F."/>
        </authorList>
    </citation>
    <scope>NUCLEOTIDE SEQUENCE [LARGE SCALE GENOMIC DNA]</scope>
</reference>
<dbReference type="STRING" id="1802521.A2893_00400"/>
<evidence type="ECO:0000256" key="10">
    <source>
        <dbReference type="SAM" id="Phobius"/>
    </source>
</evidence>
<evidence type="ECO:0000256" key="8">
    <source>
        <dbReference type="ARBA" id="ARBA00023186"/>
    </source>
</evidence>
<keyword evidence="8" id="KW-0143">Chaperone</keyword>
<dbReference type="Pfam" id="PF02096">
    <property type="entry name" value="60KD_IMP"/>
    <property type="match status" value="1"/>
</dbReference>
<keyword evidence="7 10" id="KW-0472">Membrane</keyword>
<comment type="subcellular location">
    <subcellularLocation>
        <location evidence="1">Cell membrane</location>
        <topology evidence="1">Multi-pass membrane protein</topology>
    </subcellularLocation>
    <subcellularLocation>
        <location evidence="9">Membrane</location>
        <topology evidence="9">Multi-pass membrane protein</topology>
    </subcellularLocation>
</comment>
<dbReference type="GO" id="GO:0032977">
    <property type="term" value="F:membrane insertase activity"/>
    <property type="evidence" value="ECO:0007669"/>
    <property type="project" value="InterPro"/>
</dbReference>
<dbReference type="GO" id="GO:0005886">
    <property type="term" value="C:plasma membrane"/>
    <property type="evidence" value="ECO:0007669"/>
    <property type="project" value="UniProtKB-SubCell"/>
</dbReference>
<dbReference type="InterPro" id="IPR001708">
    <property type="entry name" value="YidC/ALB3/OXA1/COX18"/>
</dbReference>
<comment type="similarity">
    <text evidence="9">Belongs to the OXA1/ALB3/YidC family.</text>
</comment>
<feature type="transmembrane region" description="Helical" evidence="10">
    <location>
        <begin position="96"/>
        <end position="117"/>
    </location>
</feature>
<dbReference type="GO" id="GO:0051205">
    <property type="term" value="P:protein insertion into membrane"/>
    <property type="evidence" value="ECO:0007669"/>
    <property type="project" value="TreeGrafter"/>
</dbReference>
<keyword evidence="4 9" id="KW-0812">Transmembrane</keyword>
<dbReference type="InterPro" id="IPR047196">
    <property type="entry name" value="YidC_ALB_C"/>
</dbReference>
<evidence type="ECO:0000256" key="2">
    <source>
        <dbReference type="ARBA" id="ARBA00022448"/>
    </source>
</evidence>
<comment type="caution">
    <text evidence="12">The sequence shown here is derived from an EMBL/GenBank/DDBJ whole genome shotgun (WGS) entry which is preliminary data.</text>
</comment>
<keyword evidence="3" id="KW-1003">Cell membrane</keyword>
<organism evidence="12 13">
    <name type="scientific">Candidatus Woesebacteria bacterium RIFCSPLOWO2_01_FULL_39_25</name>
    <dbReference type="NCBI Taxonomy" id="1802521"/>
    <lineage>
        <taxon>Bacteria</taxon>
        <taxon>Candidatus Woeseibacteriota</taxon>
    </lineage>
</organism>